<dbReference type="GO" id="GO:0030313">
    <property type="term" value="C:cell envelope"/>
    <property type="evidence" value="ECO:0007669"/>
    <property type="project" value="UniProtKB-SubCell"/>
</dbReference>
<reference evidence="7 8" key="1">
    <citation type="submission" date="2015-09" db="EMBL/GenBank/DDBJ databases">
        <title>Draft genome sequence of Aliiroseovarius crassostreae CV919-312TSm, the causative agent of Roseovarius Oyster Disease (formerly Juvenile Oyster Disease).</title>
        <authorList>
            <person name="Kessner L."/>
            <person name="Spinard E."/>
            <person name="Nelson D."/>
        </authorList>
    </citation>
    <scope>NUCLEOTIDE SEQUENCE [LARGE SCALE GENOMIC DNA]</scope>
    <source>
        <strain evidence="7 8">CV919-312</strain>
    </source>
</reference>
<dbReference type="PROSITE" id="PS51352">
    <property type="entry name" value="THIOREDOXIN_2"/>
    <property type="match status" value="1"/>
</dbReference>
<dbReference type="PROSITE" id="PS00194">
    <property type="entry name" value="THIOREDOXIN_1"/>
    <property type="match status" value="1"/>
</dbReference>
<evidence type="ECO:0000256" key="5">
    <source>
        <dbReference type="SAM" id="SignalP"/>
    </source>
</evidence>
<comment type="subcellular location">
    <subcellularLocation>
        <location evidence="1">Cell envelope</location>
    </subcellularLocation>
</comment>
<comment type="caution">
    <text evidence="7">The sequence shown here is derived from an EMBL/GenBank/DDBJ whole genome shotgun (WGS) entry which is preliminary data.</text>
</comment>
<dbReference type="Gene3D" id="3.40.30.10">
    <property type="entry name" value="Glutaredoxin"/>
    <property type="match status" value="1"/>
</dbReference>
<dbReference type="SUPFAM" id="SSF52833">
    <property type="entry name" value="Thioredoxin-like"/>
    <property type="match status" value="1"/>
</dbReference>
<keyword evidence="2" id="KW-0201">Cytochrome c-type biogenesis</keyword>
<name>A0A0P7I6F5_9RHOB</name>
<accession>A0A0P7I6F5</accession>
<dbReference type="InterPro" id="IPR013740">
    <property type="entry name" value="Redoxin"/>
</dbReference>
<dbReference type="AlphaFoldDB" id="A0A0P7I6F5"/>
<evidence type="ECO:0000256" key="2">
    <source>
        <dbReference type="ARBA" id="ARBA00022748"/>
    </source>
</evidence>
<dbReference type="GO" id="GO:0017004">
    <property type="term" value="P:cytochrome complex assembly"/>
    <property type="evidence" value="ECO:0007669"/>
    <property type="project" value="UniProtKB-KW"/>
</dbReference>
<evidence type="ECO:0000313" key="8">
    <source>
        <dbReference type="Proteomes" id="UP000050471"/>
    </source>
</evidence>
<sequence length="195" mass="20628">MSVLRSALLYASIALGANAAFTIGGANVALAETDVAALAEMREGEMKKLVFHATPKPAGTAPFAAADGSDHTLDEFRGKITVLNFWAVWCAPCRKEMPSLDALEQALGGENFMVLPIATGRNKLPAIEKLFAETGVTALPIYTDQSQTLSRQMGVLGLPVTVILNRDGAEIARLTGDADWNSDSAKAILRALIEG</sequence>
<evidence type="ECO:0000256" key="1">
    <source>
        <dbReference type="ARBA" id="ARBA00004196"/>
    </source>
</evidence>
<keyword evidence="4" id="KW-0676">Redox-active center</keyword>
<keyword evidence="5" id="KW-0732">Signal</keyword>
<dbReference type="Pfam" id="PF08534">
    <property type="entry name" value="Redoxin"/>
    <property type="match status" value="1"/>
</dbReference>
<evidence type="ECO:0000256" key="3">
    <source>
        <dbReference type="ARBA" id="ARBA00023157"/>
    </source>
</evidence>
<dbReference type="GO" id="GO:0015036">
    <property type="term" value="F:disulfide oxidoreductase activity"/>
    <property type="evidence" value="ECO:0007669"/>
    <property type="project" value="UniProtKB-ARBA"/>
</dbReference>
<dbReference type="RefSeq" id="WP_055187473.1">
    <property type="nucleotide sequence ID" value="NZ_FPBS01000008.1"/>
</dbReference>
<dbReference type="Proteomes" id="UP000050471">
    <property type="component" value="Unassembled WGS sequence"/>
</dbReference>
<evidence type="ECO:0000313" key="7">
    <source>
        <dbReference type="EMBL" id="KPN64994.1"/>
    </source>
</evidence>
<dbReference type="OrthoDB" id="9799347at2"/>
<keyword evidence="3" id="KW-1015">Disulfide bond</keyword>
<gene>
    <name evidence="7" type="ORF">AKJ29_07220</name>
</gene>
<dbReference type="STRING" id="154981.AKJ29_07220"/>
<protein>
    <recommendedName>
        <fullName evidence="6">Thioredoxin domain-containing protein</fullName>
    </recommendedName>
</protein>
<feature type="chain" id="PRO_5006139735" description="Thioredoxin domain-containing protein" evidence="5">
    <location>
        <begin position="20"/>
        <end position="195"/>
    </location>
</feature>
<evidence type="ECO:0000256" key="4">
    <source>
        <dbReference type="ARBA" id="ARBA00023284"/>
    </source>
</evidence>
<dbReference type="InterPro" id="IPR017937">
    <property type="entry name" value="Thioredoxin_CS"/>
</dbReference>
<evidence type="ECO:0000259" key="6">
    <source>
        <dbReference type="PROSITE" id="PS51352"/>
    </source>
</evidence>
<dbReference type="CDD" id="cd02966">
    <property type="entry name" value="TlpA_like_family"/>
    <property type="match status" value="1"/>
</dbReference>
<proteinExistence type="predicted"/>
<dbReference type="InterPro" id="IPR050553">
    <property type="entry name" value="Thioredoxin_ResA/DsbE_sf"/>
</dbReference>
<dbReference type="InterPro" id="IPR036249">
    <property type="entry name" value="Thioredoxin-like_sf"/>
</dbReference>
<feature type="domain" description="Thioredoxin" evidence="6">
    <location>
        <begin position="50"/>
        <end position="194"/>
    </location>
</feature>
<feature type="signal peptide" evidence="5">
    <location>
        <begin position="1"/>
        <end position="19"/>
    </location>
</feature>
<organism evidence="7 8">
    <name type="scientific">Aliiroseovarius crassostreae</name>
    <dbReference type="NCBI Taxonomy" id="154981"/>
    <lineage>
        <taxon>Bacteria</taxon>
        <taxon>Pseudomonadati</taxon>
        <taxon>Pseudomonadota</taxon>
        <taxon>Alphaproteobacteria</taxon>
        <taxon>Rhodobacterales</taxon>
        <taxon>Paracoccaceae</taxon>
        <taxon>Aliiroseovarius</taxon>
    </lineage>
</organism>
<keyword evidence="8" id="KW-1185">Reference proteome</keyword>
<dbReference type="InterPro" id="IPR013766">
    <property type="entry name" value="Thioredoxin_domain"/>
</dbReference>
<dbReference type="PANTHER" id="PTHR42852">
    <property type="entry name" value="THIOL:DISULFIDE INTERCHANGE PROTEIN DSBE"/>
    <property type="match status" value="1"/>
</dbReference>
<dbReference type="EMBL" id="LKBA01000001">
    <property type="protein sequence ID" value="KPN64994.1"/>
    <property type="molecule type" value="Genomic_DNA"/>
</dbReference>
<dbReference type="PANTHER" id="PTHR42852:SF6">
    <property type="entry name" value="THIOL:DISULFIDE INTERCHANGE PROTEIN DSBE"/>
    <property type="match status" value="1"/>
</dbReference>